<dbReference type="Pfam" id="PF03321">
    <property type="entry name" value="GH3"/>
    <property type="match status" value="1"/>
</dbReference>
<evidence type="ECO:0000313" key="4">
    <source>
        <dbReference type="Proteomes" id="UP000199347"/>
    </source>
</evidence>
<dbReference type="RefSeq" id="WP_092809882.1">
    <property type="nucleotide sequence ID" value="NZ_FMVW01000001.1"/>
</dbReference>
<dbReference type="InterPro" id="IPR055377">
    <property type="entry name" value="GH3_M"/>
</dbReference>
<sequence length="514" mass="57244">MLDATPLLRIYARHRLSQLSRQHPDEVQGRQLLALTRHARETRLGQAHSFDEIRSVEDFQARVPLRRYEDFWTEYWQAAFPVLKGLTWPDQIANLAVTSGTSTGRVKYIPISQQMARSNNRAAVDLLVHHVAHRPQSRVMAGKNFMLGGTTALKDHGSGVVSGDLSGIARLEVPPLLAGFVFPDPELARETDWARKAEAMARASLSEPIRSIASIPSWMLLFFEELAKITGKRRLVDIYPGLELVSHGGVDFGPYREAFAEWMEGSHAELREVYPASEGFIALADEAPGDGLRLFLDNGLFFEFVPVEELGRPDPTRHWIGNAEIGRNYALVLSNNAGLWAYILGDTVRLVSLDPPRIKVTGRISEYLSAFGEHLTPEEIAKALLGAAANAGLQISDYSVGPVFPSRGNASRGRHVYVIEFRGRQPSEAELESFAAEFDYTLILNNDDYDSHRQGDFGMDAPEVIAVAPGTFAEWMRRRGRFGGQNKVPRIINDPEILTSLVGLARESKVAHRR</sequence>
<feature type="domain" description="GH3 middle" evidence="1">
    <location>
        <begin position="295"/>
        <end position="363"/>
    </location>
</feature>
<evidence type="ECO:0000259" key="1">
    <source>
        <dbReference type="Pfam" id="PF23571"/>
    </source>
</evidence>
<dbReference type="Proteomes" id="UP000199347">
    <property type="component" value="Unassembled WGS sequence"/>
</dbReference>
<dbReference type="InterPro" id="IPR055378">
    <property type="entry name" value="GH3_C"/>
</dbReference>
<reference evidence="3 4" key="1">
    <citation type="submission" date="2016-10" db="EMBL/GenBank/DDBJ databases">
        <authorList>
            <person name="de Groot N.N."/>
        </authorList>
    </citation>
    <scope>NUCLEOTIDE SEQUENCE [LARGE SCALE GENOMIC DNA]</scope>
    <source>
        <strain evidence="3 4">DSM 2698</strain>
    </source>
</reference>
<name>A0A1G5MMS5_AFIMA</name>
<gene>
    <name evidence="3" type="ORF">SAMN03080610_00902</name>
</gene>
<dbReference type="InterPro" id="IPR004993">
    <property type="entry name" value="GH3"/>
</dbReference>
<dbReference type="AlphaFoldDB" id="A0A1G5MMS5"/>
<accession>A0A1G5MMS5</accession>
<evidence type="ECO:0000313" key="3">
    <source>
        <dbReference type="EMBL" id="SCZ26094.1"/>
    </source>
</evidence>
<dbReference type="EMBL" id="FMVW01000001">
    <property type="protein sequence ID" value="SCZ26094.1"/>
    <property type="molecule type" value="Genomic_DNA"/>
</dbReference>
<dbReference type="Pfam" id="PF23571">
    <property type="entry name" value="GH3_M"/>
    <property type="match status" value="1"/>
</dbReference>
<dbReference type="InterPro" id="IPR042099">
    <property type="entry name" value="ANL_N_sf"/>
</dbReference>
<dbReference type="Gene3D" id="3.40.50.12780">
    <property type="entry name" value="N-terminal domain of ligase-like"/>
    <property type="match status" value="1"/>
</dbReference>
<protein>
    <submittedName>
        <fullName evidence="3">GH3 auxin-responsive promoter</fullName>
    </submittedName>
</protein>
<dbReference type="OrthoDB" id="5678283at2"/>
<feature type="domain" description="GH3 C-terminal" evidence="2">
    <location>
        <begin position="379"/>
        <end position="496"/>
    </location>
</feature>
<dbReference type="GO" id="GO:0016881">
    <property type="term" value="F:acid-amino acid ligase activity"/>
    <property type="evidence" value="ECO:0007669"/>
    <property type="project" value="TreeGrafter"/>
</dbReference>
<proteinExistence type="predicted"/>
<keyword evidence="4" id="KW-1185">Reference proteome</keyword>
<organism evidence="3 4">
    <name type="scientific">Afifella marina DSM 2698</name>
    <dbReference type="NCBI Taxonomy" id="1120955"/>
    <lineage>
        <taxon>Bacteria</taxon>
        <taxon>Pseudomonadati</taxon>
        <taxon>Pseudomonadota</taxon>
        <taxon>Alphaproteobacteria</taxon>
        <taxon>Hyphomicrobiales</taxon>
        <taxon>Afifellaceae</taxon>
        <taxon>Afifella</taxon>
    </lineage>
</organism>
<dbReference type="Pfam" id="PF23572">
    <property type="entry name" value="GH3_C"/>
    <property type="match status" value="1"/>
</dbReference>
<dbReference type="PANTHER" id="PTHR31901:SF9">
    <property type="entry name" value="GH3 DOMAIN-CONTAINING PROTEIN"/>
    <property type="match status" value="1"/>
</dbReference>
<dbReference type="PANTHER" id="PTHR31901">
    <property type="entry name" value="GH3 DOMAIN-CONTAINING PROTEIN"/>
    <property type="match status" value="1"/>
</dbReference>
<evidence type="ECO:0000259" key="2">
    <source>
        <dbReference type="Pfam" id="PF23572"/>
    </source>
</evidence>
<dbReference type="STRING" id="1120955.SAMN03080610_00902"/>
<dbReference type="GO" id="GO:0005737">
    <property type="term" value="C:cytoplasm"/>
    <property type="evidence" value="ECO:0007669"/>
    <property type="project" value="TreeGrafter"/>
</dbReference>